<dbReference type="GO" id="GO:0006354">
    <property type="term" value="P:DNA-templated transcription elongation"/>
    <property type="evidence" value="ECO:0007669"/>
    <property type="project" value="InterPro"/>
</dbReference>
<dbReference type="Proteomes" id="UP000242818">
    <property type="component" value="Unassembled WGS sequence"/>
</dbReference>
<evidence type="ECO:0000313" key="3">
    <source>
        <dbReference type="EMBL" id="SCB73773.1"/>
    </source>
</evidence>
<evidence type="ECO:0000259" key="2">
    <source>
        <dbReference type="Pfam" id="PF02357"/>
    </source>
</evidence>
<dbReference type="NCBIfam" id="NF033644">
    <property type="entry name" value="antiterm_UpxY"/>
    <property type="match status" value="1"/>
</dbReference>
<reference evidence="3 4" key="1">
    <citation type="submission" date="2016-08" db="EMBL/GenBank/DDBJ databases">
        <authorList>
            <person name="Seilhamer J.J."/>
        </authorList>
    </citation>
    <scope>NUCLEOTIDE SEQUENCE [LARGE SCALE GENOMIC DNA]</scope>
    <source>
        <strain evidence="3 4">A37T2</strain>
    </source>
</reference>
<dbReference type="SUPFAM" id="SSF82679">
    <property type="entry name" value="N-utilization substance G protein NusG, N-terminal domain"/>
    <property type="match status" value="1"/>
</dbReference>
<dbReference type="InterPro" id="IPR036735">
    <property type="entry name" value="NGN_dom_sf"/>
</dbReference>
<dbReference type="STRING" id="1335309.GA0116948_101113"/>
<keyword evidence="4" id="KW-1185">Reference proteome</keyword>
<name>A0A1C3YUN1_9BACT</name>
<dbReference type="AlphaFoldDB" id="A0A1C3YUN1"/>
<keyword evidence="1" id="KW-0804">Transcription</keyword>
<evidence type="ECO:0000313" key="4">
    <source>
        <dbReference type="Proteomes" id="UP000242818"/>
    </source>
</evidence>
<dbReference type="EMBL" id="FMAR01000001">
    <property type="protein sequence ID" value="SCB73773.1"/>
    <property type="molecule type" value="Genomic_DNA"/>
</dbReference>
<sequence>MQTFREGWYLLYTRPRHEKKVNTRLLNMQIDSFLPMMKSIRKWGDRKKSIDEPLFPSYIFIFLRHVRDYFSVIDMEGSLYFVRNGKSLAEVHEDIIKDIKMALAYNVGLEVSMQRFPPGQKLCIGSGPLTGMSCEVVQYANTRKILVRVHILQGNVLLSIPSQDLMLPVCQ</sequence>
<protein>
    <submittedName>
        <fullName evidence="3">Transcription antitermination factor NusG</fullName>
    </submittedName>
</protein>
<feature type="domain" description="NusG-like N-terminal" evidence="2">
    <location>
        <begin position="8"/>
        <end position="99"/>
    </location>
</feature>
<dbReference type="OrthoDB" id="9796143at2"/>
<dbReference type="RefSeq" id="WP_089707925.1">
    <property type="nucleotide sequence ID" value="NZ_FMAR01000001.1"/>
</dbReference>
<dbReference type="Pfam" id="PF02357">
    <property type="entry name" value="NusG"/>
    <property type="match status" value="1"/>
</dbReference>
<accession>A0A1C3YUN1</accession>
<dbReference type="Gene3D" id="3.30.70.940">
    <property type="entry name" value="NusG, N-terminal domain"/>
    <property type="match status" value="1"/>
</dbReference>
<dbReference type="InterPro" id="IPR006645">
    <property type="entry name" value="NGN-like_dom"/>
</dbReference>
<organism evidence="3 4">
    <name type="scientific">Chitinophaga costaii</name>
    <dbReference type="NCBI Taxonomy" id="1335309"/>
    <lineage>
        <taxon>Bacteria</taxon>
        <taxon>Pseudomonadati</taxon>
        <taxon>Bacteroidota</taxon>
        <taxon>Chitinophagia</taxon>
        <taxon>Chitinophagales</taxon>
        <taxon>Chitinophagaceae</taxon>
        <taxon>Chitinophaga</taxon>
    </lineage>
</organism>
<evidence type="ECO:0000256" key="1">
    <source>
        <dbReference type="ARBA" id="ARBA00023163"/>
    </source>
</evidence>
<proteinExistence type="predicted"/>
<gene>
    <name evidence="3" type="ORF">GA0116948_101113</name>
</gene>